<dbReference type="Gene3D" id="4.10.60.10">
    <property type="entry name" value="Zinc finger, CCHC-type"/>
    <property type="match status" value="1"/>
</dbReference>
<feature type="non-terminal residue" evidence="28">
    <location>
        <position position="1195"/>
    </location>
</feature>
<dbReference type="Pfam" id="PF00098">
    <property type="entry name" value="zf-CCHC"/>
    <property type="match status" value="1"/>
</dbReference>
<dbReference type="GO" id="GO:0004190">
    <property type="term" value="F:aspartic-type endopeptidase activity"/>
    <property type="evidence" value="ECO:0007669"/>
    <property type="project" value="UniProtKB-KW"/>
</dbReference>
<feature type="region of interest" description="Disordered" evidence="25">
    <location>
        <begin position="79"/>
        <end position="98"/>
    </location>
</feature>
<feature type="compositionally biased region" description="Basic and acidic residues" evidence="25">
    <location>
        <begin position="588"/>
        <end position="598"/>
    </location>
</feature>
<evidence type="ECO:0000256" key="25">
    <source>
        <dbReference type="SAM" id="MobiDB-lite"/>
    </source>
</evidence>
<keyword evidence="5" id="KW-0645">Protease</keyword>
<evidence type="ECO:0000256" key="24">
    <source>
        <dbReference type="PROSITE-ProRule" id="PRU00047"/>
    </source>
</evidence>
<evidence type="ECO:0000256" key="3">
    <source>
        <dbReference type="ARBA" id="ARBA00022612"/>
    </source>
</evidence>
<dbReference type="SUPFAM" id="SSF56672">
    <property type="entry name" value="DNA/RNA polymerases"/>
    <property type="match status" value="1"/>
</dbReference>
<feature type="domain" description="Integrase catalytic" evidence="27">
    <location>
        <begin position="321"/>
        <end position="490"/>
    </location>
</feature>
<keyword evidence="20" id="KW-0233">DNA recombination</keyword>
<keyword evidence="18" id="KW-0808">Transferase</keyword>
<dbReference type="GO" id="GO:0005524">
    <property type="term" value="F:ATP binding"/>
    <property type="evidence" value="ECO:0007669"/>
    <property type="project" value="UniProtKB-KW"/>
</dbReference>
<dbReference type="EMBL" id="KV426452">
    <property type="protein sequence ID" value="KZV80781.1"/>
    <property type="molecule type" value="Genomic_DNA"/>
</dbReference>
<keyword evidence="14" id="KW-0460">Magnesium</keyword>
<evidence type="ECO:0000256" key="18">
    <source>
        <dbReference type="ARBA" id="ARBA00022932"/>
    </source>
</evidence>
<accession>A0A165BJT7</accession>
<dbReference type="GO" id="GO:0003964">
    <property type="term" value="F:RNA-directed DNA polymerase activity"/>
    <property type="evidence" value="ECO:0007669"/>
    <property type="project" value="UniProtKB-KW"/>
</dbReference>
<dbReference type="InterPro" id="IPR036875">
    <property type="entry name" value="Znf_CCHC_sf"/>
</dbReference>
<dbReference type="GO" id="GO:0005634">
    <property type="term" value="C:nucleus"/>
    <property type="evidence" value="ECO:0007669"/>
    <property type="project" value="UniProtKB-ARBA"/>
</dbReference>
<evidence type="ECO:0000256" key="22">
    <source>
        <dbReference type="ARBA" id="ARBA00048173"/>
    </source>
</evidence>
<dbReference type="GO" id="GO:0006397">
    <property type="term" value="P:mRNA processing"/>
    <property type="evidence" value="ECO:0007669"/>
    <property type="project" value="UniProtKB-KW"/>
</dbReference>
<evidence type="ECO:0000259" key="26">
    <source>
        <dbReference type="PROSITE" id="PS50158"/>
    </source>
</evidence>
<dbReference type="InterPro" id="IPR013103">
    <property type="entry name" value="RVT_2"/>
</dbReference>
<evidence type="ECO:0000256" key="13">
    <source>
        <dbReference type="ARBA" id="ARBA00022840"/>
    </source>
</evidence>
<organism evidence="28 29">
    <name type="scientific">Exidia glandulosa HHB12029</name>
    <dbReference type="NCBI Taxonomy" id="1314781"/>
    <lineage>
        <taxon>Eukaryota</taxon>
        <taxon>Fungi</taxon>
        <taxon>Dikarya</taxon>
        <taxon>Basidiomycota</taxon>
        <taxon>Agaricomycotina</taxon>
        <taxon>Agaricomycetes</taxon>
        <taxon>Auriculariales</taxon>
        <taxon>Exidiaceae</taxon>
        <taxon>Exidia</taxon>
    </lineage>
</organism>
<dbReference type="Pfam" id="PF07727">
    <property type="entry name" value="RVT_2"/>
    <property type="match status" value="1"/>
</dbReference>
<evidence type="ECO:0000256" key="2">
    <source>
        <dbReference type="ARBA" id="ARBA00022578"/>
    </source>
</evidence>
<keyword evidence="12" id="KW-0378">Hydrolase</keyword>
<dbReference type="GO" id="GO:0008270">
    <property type="term" value="F:zinc ion binding"/>
    <property type="evidence" value="ECO:0007669"/>
    <property type="project" value="UniProtKB-KW"/>
</dbReference>
<evidence type="ECO:0000256" key="5">
    <source>
        <dbReference type="ARBA" id="ARBA00022670"/>
    </source>
</evidence>
<feature type="compositionally biased region" description="Basic and acidic residues" evidence="25">
    <location>
        <begin position="545"/>
        <end position="575"/>
    </location>
</feature>
<dbReference type="GO" id="GO:0004519">
    <property type="term" value="F:endonuclease activity"/>
    <property type="evidence" value="ECO:0007669"/>
    <property type="project" value="UniProtKB-KW"/>
</dbReference>
<dbReference type="InterPro" id="IPR043502">
    <property type="entry name" value="DNA/RNA_pol_sf"/>
</dbReference>
<evidence type="ECO:0000256" key="10">
    <source>
        <dbReference type="ARBA" id="ARBA00022750"/>
    </source>
</evidence>
<keyword evidence="24" id="KW-0863">Zinc-finger</keyword>
<dbReference type="PANTHER" id="PTHR42648:SF11">
    <property type="entry name" value="TRANSPOSON TY4-P GAG-POL POLYPROTEIN"/>
    <property type="match status" value="1"/>
</dbReference>
<evidence type="ECO:0000256" key="16">
    <source>
        <dbReference type="ARBA" id="ARBA00022908"/>
    </source>
</evidence>
<comment type="catalytic activity">
    <reaction evidence="22">
        <text>DNA(n) + a 2'-deoxyribonucleoside 5'-triphosphate = DNA(n+1) + diphosphate</text>
        <dbReference type="Rhea" id="RHEA:22508"/>
        <dbReference type="Rhea" id="RHEA-COMP:17339"/>
        <dbReference type="Rhea" id="RHEA-COMP:17340"/>
        <dbReference type="ChEBI" id="CHEBI:33019"/>
        <dbReference type="ChEBI" id="CHEBI:61560"/>
        <dbReference type="ChEBI" id="CHEBI:173112"/>
        <dbReference type="EC" id="2.7.7.49"/>
    </reaction>
</comment>
<dbReference type="InterPro" id="IPR001584">
    <property type="entry name" value="Integrase_cat-core"/>
</dbReference>
<gene>
    <name evidence="28" type="ORF">EXIGLDRAFT_569675</name>
</gene>
<evidence type="ECO:0000256" key="8">
    <source>
        <dbReference type="ARBA" id="ARBA00022723"/>
    </source>
</evidence>
<evidence type="ECO:0008006" key="30">
    <source>
        <dbReference type="Google" id="ProtNLM"/>
    </source>
</evidence>
<keyword evidence="19" id="KW-0917">Virion maturation</keyword>
<dbReference type="OrthoDB" id="2742630at2759"/>
<evidence type="ECO:0000256" key="4">
    <source>
        <dbReference type="ARBA" id="ARBA00022664"/>
    </source>
</evidence>
<dbReference type="InterPro" id="IPR039537">
    <property type="entry name" value="Retrotran_Ty1/copia-like"/>
</dbReference>
<dbReference type="GO" id="GO:0032196">
    <property type="term" value="P:transposition"/>
    <property type="evidence" value="ECO:0007669"/>
    <property type="project" value="UniProtKB-KW"/>
</dbReference>
<feature type="region of interest" description="Disordered" evidence="25">
    <location>
        <begin position="21"/>
        <end position="60"/>
    </location>
</feature>
<evidence type="ECO:0000256" key="9">
    <source>
        <dbReference type="ARBA" id="ARBA00022741"/>
    </source>
</evidence>
<dbReference type="GO" id="GO:0006508">
    <property type="term" value="P:proteolysis"/>
    <property type="evidence" value="ECO:0007669"/>
    <property type="project" value="UniProtKB-KW"/>
</dbReference>
<dbReference type="Pfam" id="PF22936">
    <property type="entry name" value="Pol_BBD"/>
    <property type="match status" value="1"/>
</dbReference>
<dbReference type="CDD" id="cd09272">
    <property type="entry name" value="RNase_HI_RT_Ty1"/>
    <property type="match status" value="1"/>
</dbReference>
<dbReference type="PROSITE" id="PS50158">
    <property type="entry name" value="ZF_CCHC"/>
    <property type="match status" value="1"/>
</dbReference>
<keyword evidence="2" id="KW-0815">Transposition</keyword>
<evidence type="ECO:0000313" key="28">
    <source>
        <dbReference type="EMBL" id="KZV80781.1"/>
    </source>
</evidence>
<keyword evidence="24" id="KW-0862">Zinc</keyword>
<dbReference type="Gene3D" id="3.30.420.10">
    <property type="entry name" value="Ribonuclease H-like superfamily/Ribonuclease H"/>
    <property type="match status" value="1"/>
</dbReference>
<dbReference type="GO" id="GO:0006310">
    <property type="term" value="P:DNA recombination"/>
    <property type="evidence" value="ECO:0007669"/>
    <property type="project" value="UniProtKB-KW"/>
</dbReference>
<evidence type="ECO:0000256" key="19">
    <source>
        <dbReference type="ARBA" id="ARBA00023113"/>
    </source>
</evidence>
<feature type="compositionally biased region" description="Polar residues" evidence="25">
    <location>
        <begin position="606"/>
        <end position="620"/>
    </location>
</feature>
<keyword evidence="11" id="KW-0255">Endonuclease</keyword>
<feature type="region of interest" description="Disordered" evidence="25">
    <location>
        <begin position="545"/>
        <end position="640"/>
    </location>
</feature>
<name>A0A165BJT7_EXIGL</name>
<dbReference type="SUPFAM" id="SSF53098">
    <property type="entry name" value="Ribonuclease H-like"/>
    <property type="match status" value="1"/>
</dbReference>
<evidence type="ECO:0000256" key="11">
    <source>
        <dbReference type="ARBA" id="ARBA00022759"/>
    </source>
</evidence>
<keyword evidence="10" id="KW-0064">Aspartyl protease</keyword>
<dbReference type="GO" id="GO:0015074">
    <property type="term" value="P:DNA integration"/>
    <property type="evidence" value="ECO:0007669"/>
    <property type="project" value="UniProtKB-KW"/>
</dbReference>
<evidence type="ECO:0000256" key="12">
    <source>
        <dbReference type="ARBA" id="ARBA00022801"/>
    </source>
</evidence>
<keyword evidence="6" id="KW-0548">Nucleotidyltransferase</keyword>
<keyword evidence="21" id="KW-0511">Multifunctional enzyme</keyword>
<keyword evidence="8" id="KW-0479">Metal-binding</keyword>
<evidence type="ECO:0000256" key="23">
    <source>
        <dbReference type="ARBA" id="ARBA00049244"/>
    </source>
</evidence>
<keyword evidence="17" id="KW-0695">RNA-directed DNA polymerase</keyword>
<feature type="compositionally biased region" description="Basic and acidic residues" evidence="25">
    <location>
        <begin position="629"/>
        <end position="640"/>
    </location>
</feature>
<evidence type="ECO:0000256" key="1">
    <source>
        <dbReference type="ARBA" id="ARBA00002180"/>
    </source>
</evidence>
<keyword evidence="13" id="KW-0067">ATP-binding</keyword>
<proteinExistence type="predicted"/>
<keyword evidence="18" id="KW-0239">DNA-directed DNA polymerase</keyword>
<reference evidence="28 29" key="1">
    <citation type="journal article" date="2016" name="Mol. Biol. Evol.">
        <title>Comparative Genomics of Early-Diverging Mushroom-Forming Fungi Provides Insights into the Origins of Lignocellulose Decay Capabilities.</title>
        <authorList>
            <person name="Nagy L.G."/>
            <person name="Riley R."/>
            <person name="Tritt A."/>
            <person name="Adam C."/>
            <person name="Daum C."/>
            <person name="Floudas D."/>
            <person name="Sun H."/>
            <person name="Yadav J.S."/>
            <person name="Pangilinan J."/>
            <person name="Larsson K.H."/>
            <person name="Matsuura K."/>
            <person name="Barry K."/>
            <person name="Labutti K."/>
            <person name="Kuo R."/>
            <person name="Ohm R.A."/>
            <person name="Bhattacharya S.S."/>
            <person name="Shirouzu T."/>
            <person name="Yoshinaga Y."/>
            <person name="Martin F.M."/>
            <person name="Grigoriev I.V."/>
            <person name="Hibbett D.S."/>
        </authorList>
    </citation>
    <scope>NUCLEOTIDE SEQUENCE [LARGE SCALE GENOMIC DNA]</scope>
    <source>
        <strain evidence="28 29">HHB12029</strain>
    </source>
</reference>
<evidence type="ECO:0000256" key="14">
    <source>
        <dbReference type="ARBA" id="ARBA00022842"/>
    </source>
</evidence>
<keyword evidence="3" id="KW-1188">Viral release from host cell</keyword>
<evidence type="ECO:0000256" key="17">
    <source>
        <dbReference type="ARBA" id="ARBA00022918"/>
    </source>
</evidence>
<comment type="function">
    <text evidence="1">The aspartyl protease (PR) mediates the proteolytic cleavages of the Gag and Gag-Pol polyproteins after assembly of the VLP.</text>
</comment>
<evidence type="ECO:0000256" key="20">
    <source>
        <dbReference type="ARBA" id="ARBA00023172"/>
    </source>
</evidence>
<dbReference type="GO" id="GO:0003723">
    <property type="term" value="F:RNA binding"/>
    <property type="evidence" value="ECO:0007669"/>
    <property type="project" value="UniProtKB-KW"/>
</dbReference>
<protein>
    <recommendedName>
        <fullName evidence="30">Gag-Pol polyprotein</fullName>
    </recommendedName>
</protein>
<dbReference type="InterPro" id="IPR036397">
    <property type="entry name" value="RNaseH_sf"/>
</dbReference>
<evidence type="ECO:0000256" key="15">
    <source>
        <dbReference type="ARBA" id="ARBA00022884"/>
    </source>
</evidence>
<feature type="domain" description="CCHC-type" evidence="26">
    <location>
        <begin position="69"/>
        <end position="84"/>
    </location>
</feature>
<keyword evidence="4" id="KW-0507">mRNA processing</keyword>
<comment type="catalytic activity">
    <reaction evidence="23">
        <text>DNA(n) + a 2'-deoxyribonucleoside 5'-triphosphate = DNA(n+1) + diphosphate</text>
        <dbReference type="Rhea" id="RHEA:22508"/>
        <dbReference type="Rhea" id="RHEA-COMP:17339"/>
        <dbReference type="Rhea" id="RHEA-COMP:17340"/>
        <dbReference type="ChEBI" id="CHEBI:33019"/>
        <dbReference type="ChEBI" id="CHEBI:61560"/>
        <dbReference type="ChEBI" id="CHEBI:173112"/>
        <dbReference type="EC" id="2.7.7.7"/>
    </reaction>
</comment>
<keyword evidence="29" id="KW-1185">Reference proteome</keyword>
<feature type="non-terminal residue" evidence="28">
    <location>
        <position position="1"/>
    </location>
</feature>
<dbReference type="STRING" id="1314781.A0A165BJT7"/>
<dbReference type="InterPro" id="IPR054722">
    <property type="entry name" value="PolX-like_BBD"/>
</dbReference>
<dbReference type="Proteomes" id="UP000077266">
    <property type="component" value="Unassembled WGS sequence"/>
</dbReference>
<evidence type="ECO:0000313" key="29">
    <source>
        <dbReference type="Proteomes" id="UP000077266"/>
    </source>
</evidence>
<dbReference type="InterPro" id="IPR001878">
    <property type="entry name" value="Znf_CCHC"/>
</dbReference>
<sequence>ISPDFLIRTIAEEYERRQATIKRAGTAAGGADEAHAVTPGSSGRGSNGRGRGRGKSTPRKPFDLSKVECWNCKKFGHMKKDCPQPPKSETGAANAAVESDSDFDIDKLDAPPAVAAAVTDARGAETDRGARTELYDSGTTSHISPYREDFENLEEILPREFRAANSAKFAAKAKGELVINVPNGVSSSALRLTEVLYAPEVGYTLVSIGQLDKLGFKTEFGDGKCRITAPDGQTVGEVLRTQKGLYRVDRDADTANAAVESVTAQEMHRLLGHCSPEVAQRMLTSGMATGLRLEFRDDKPFFCDACTYAKATTKKISRVRQTERATAFGEKIHADVWGPAPTQSLGGNRYFVTFTDDSTRYLKLYLLKAKSDTFRAYTHFEAWCKTQHKASIGTLQSDRGGEFTSAEFSAHLKAAGTERRLTVHDTPQHNGVAERRNRTLLEKIRAMRFDSKLPQNIWGEAMMHAAYLINIQPTSALGGKSPYHALHNKPADVSELLPFGAPVWVHTGKGSKLGEGRVIKGRFVGVADDTADGFRIYWQDKKSVTTERNVYEREQDAREAAARFEGEQGWDKDDPPAASQATHPVAEPSRDEKKENGRGDPPAATRTPTQNAPRWQTRATPPTELIDVEAGRPTRERKASRRVQEILDGLGMTSARPSDPRLEYAFAAEMSDADALEPRTLSEAQRRPDWTLWEQAIREELATLDAMGTWELVDAPAGANVVGSKWVFRAKKDATGSVVRHKARLVAQGFSQVPGVDYFDTFAPVAKLASIRIVLAMAARLDLELHQIDIKGAYLNGQLTDDEVVYMRQPPGFEAPGTAGKVCRLLKTLYGLKQSGRRWYQRLVEILCGKLAFTRSEVDQAVFFKVVRGGQLVIVVVHVDDCTIAASTVQLVREFKNDVRKHVEITDLGELHWLLGIEVRRDRDAKTLALSQKSYIESILRRYNLEDVKPVSIPMDPNTRLSSADAPSSASEYALMRDKPYAEAVGSLMYAMLGTRPDISYAVTTLGRFSRNPGLPHWNAVLRVFKYLKGTRDAWLTYGTTSNELHGFGDADGSMADDRRAISGFALILDGGAVSWSSKSQEIVSLSTTESEYVAATHAAKEVLWARSLLAEVFEPVAGPTTLYSDNQSAIALAQDNKYHARTKHIDVRYHFIRWIIEEGKITLVYCPTDDMIADALTKALPSAKVKHFASALGL</sequence>
<keyword evidence="15" id="KW-0694">RNA-binding</keyword>
<evidence type="ECO:0000256" key="6">
    <source>
        <dbReference type="ARBA" id="ARBA00022695"/>
    </source>
</evidence>
<dbReference type="InterPro" id="IPR012337">
    <property type="entry name" value="RNaseH-like_sf"/>
</dbReference>
<dbReference type="SUPFAM" id="SSF57756">
    <property type="entry name" value="Retrovirus zinc finger-like domains"/>
    <property type="match status" value="1"/>
</dbReference>
<dbReference type="PROSITE" id="PS50994">
    <property type="entry name" value="INTEGRASE"/>
    <property type="match status" value="1"/>
</dbReference>
<dbReference type="AlphaFoldDB" id="A0A165BJT7"/>
<evidence type="ECO:0000259" key="27">
    <source>
        <dbReference type="PROSITE" id="PS50994"/>
    </source>
</evidence>
<dbReference type="GO" id="GO:0003887">
    <property type="term" value="F:DNA-directed DNA polymerase activity"/>
    <property type="evidence" value="ECO:0007669"/>
    <property type="project" value="UniProtKB-KW"/>
</dbReference>
<keyword evidence="9" id="KW-0547">Nucleotide-binding</keyword>
<keyword evidence="16" id="KW-0229">DNA integration</keyword>
<dbReference type="InParanoid" id="A0A165BJT7"/>
<dbReference type="SMART" id="SM00343">
    <property type="entry name" value="ZnF_C2HC"/>
    <property type="match status" value="1"/>
</dbReference>
<dbReference type="PANTHER" id="PTHR42648">
    <property type="entry name" value="TRANSPOSASE, PUTATIVE-RELATED"/>
    <property type="match status" value="1"/>
</dbReference>
<evidence type="ECO:0000256" key="7">
    <source>
        <dbReference type="ARBA" id="ARBA00022722"/>
    </source>
</evidence>
<evidence type="ECO:0000256" key="21">
    <source>
        <dbReference type="ARBA" id="ARBA00023268"/>
    </source>
</evidence>
<keyword evidence="7" id="KW-0540">Nuclease</keyword>